<dbReference type="PANTHER" id="PTHR11845">
    <property type="entry name" value="5'-DEOXYNUCLEOTIDASE HDDC2"/>
    <property type="match status" value="1"/>
</dbReference>
<evidence type="ECO:0000256" key="7">
    <source>
        <dbReference type="ARBA" id="ARBA00022801"/>
    </source>
</evidence>
<evidence type="ECO:0000256" key="2">
    <source>
        <dbReference type="ARBA" id="ARBA00001936"/>
    </source>
</evidence>
<gene>
    <name evidence="9" type="ORF">M3P21_01320</name>
</gene>
<protein>
    <recommendedName>
        <fullName evidence="5">5'-deoxynucleotidase</fullName>
        <ecNumber evidence="5">3.1.3.89</ecNumber>
    </recommendedName>
</protein>
<dbReference type="InterPro" id="IPR006674">
    <property type="entry name" value="HD_domain"/>
</dbReference>
<evidence type="ECO:0000256" key="4">
    <source>
        <dbReference type="ARBA" id="ARBA00011738"/>
    </source>
</evidence>
<feature type="domain" description="HD/PDEase" evidence="8">
    <location>
        <begin position="223"/>
        <end position="341"/>
    </location>
</feature>
<comment type="caution">
    <text evidence="9">The sequence shown here is derived from an EMBL/GenBank/DDBJ whole genome shotgun (WGS) entry which is preliminary data.</text>
</comment>
<dbReference type="SUPFAM" id="SSF109604">
    <property type="entry name" value="HD-domain/PDEase-like"/>
    <property type="match status" value="2"/>
</dbReference>
<evidence type="ECO:0000256" key="3">
    <source>
        <dbReference type="ARBA" id="ARBA00001941"/>
    </source>
</evidence>
<keyword evidence="6" id="KW-0479">Metal-binding</keyword>
<dbReference type="Pfam" id="PF13023">
    <property type="entry name" value="HD_3"/>
    <property type="match status" value="2"/>
</dbReference>
<reference evidence="9" key="1">
    <citation type="submission" date="2022-05" db="EMBL/GenBank/DDBJ databases">
        <authorList>
            <person name="Park J.-S."/>
        </authorList>
    </citation>
    <scope>NUCLEOTIDE SEQUENCE</scope>
    <source>
        <strain evidence="9">2012CJ41-6</strain>
    </source>
</reference>
<keyword evidence="10" id="KW-1185">Reference proteome</keyword>
<dbReference type="EMBL" id="JAMFMB010000001">
    <property type="protein sequence ID" value="MCL6282156.1"/>
    <property type="molecule type" value="Genomic_DNA"/>
</dbReference>
<dbReference type="EC" id="3.1.3.89" evidence="5"/>
<accession>A0ABT0PX50</accession>
<dbReference type="RefSeq" id="WP_249706170.1">
    <property type="nucleotide sequence ID" value="NZ_JAMFMB010000001.1"/>
</dbReference>
<dbReference type="InterPro" id="IPR039356">
    <property type="entry name" value="YfbR/HDDC2"/>
</dbReference>
<sequence>MTERLSAQIAFLKEADKLKRVDRANLLLDLSRPENAAEHCWHLALYALVFAPLADSDVSIAQVIRMLLLHDLVEIEVGDHPIHEDHDWIAIAAAEERAAERLFGMLPADQAPEFLDLWRAFEAKACPDARFAKQLDRCQPIFQVLCAGNPVPEHVQIVRDNLSTGRAAPLREDFPQAYHHALALLGEETHQDTQDVAQRLTFLCEADRLKSVTRASRLIDNSRRENSAEHSWHAMLYAWVLSDHATPAVQIDRVLAMLLLHDIVEIDAGDAPIHGQSDPALMAAKEDAAARRLFGLLSPVQFHEFNTLWREFEAAETADSVFAKAIDRLHPPIANLENGGGSWVDYSVTLEQMDQRVGVPVNKGAPEVWAWLRPQISSVL</sequence>
<evidence type="ECO:0000256" key="5">
    <source>
        <dbReference type="ARBA" id="ARBA00012964"/>
    </source>
</evidence>
<comment type="catalytic activity">
    <reaction evidence="1">
        <text>a 2'-deoxyribonucleoside 5'-phosphate + H2O = a 2'-deoxyribonucleoside + phosphate</text>
        <dbReference type="Rhea" id="RHEA:36167"/>
        <dbReference type="ChEBI" id="CHEBI:15377"/>
        <dbReference type="ChEBI" id="CHEBI:18274"/>
        <dbReference type="ChEBI" id="CHEBI:43474"/>
        <dbReference type="ChEBI" id="CHEBI:65317"/>
        <dbReference type="EC" id="3.1.3.89"/>
    </reaction>
</comment>
<dbReference type="PANTHER" id="PTHR11845:SF13">
    <property type="entry name" value="5'-DEOXYNUCLEOTIDASE HDDC2"/>
    <property type="match status" value="1"/>
</dbReference>
<dbReference type="SMART" id="SM00471">
    <property type="entry name" value="HDc"/>
    <property type="match status" value="2"/>
</dbReference>
<organism evidence="9 10">
    <name type="scientific">Ruegeria spongiae</name>
    <dbReference type="NCBI Taxonomy" id="2942209"/>
    <lineage>
        <taxon>Bacteria</taxon>
        <taxon>Pseudomonadati</taxon>
        <taxon>Pseudomonadota</taxon>
        <taxon>Alphaproteobacteria</taxon>
        <taxon>Rhodobacterales</taxon>
        <taxon>Roseobacteraceae</taxon>
        <taxon>Ruegeria</taxon>
    </lineage>
</organism>
<evidence type="ECO:0000256" key="1">
    <source>
        <dbReference type="ARBA" id="ARBA00001638"/>
    </source>
</evidence>
<dbReference type="Gene3D" id="1.10.3210.10">
    <property type="entry name" value="Hypothetical protein af1432"/>
    <property type="match status" value="2"/>
</dbReference>
<feature type="domain" description="HD/PDEase" evidence="8">
    <location>
        <begin position="32"/>
        <end position="150"/>
    </location>
</feature>
<evidence type="ECO:0000256" key="6">
    <source>
        <dbReference type="ARBA" id="ARBA00022723"/>
    </source>
</evidence>
<evidence type="ECO:0000313" key="9">
    <source>
        <dbReference type="EMBL" id="MCL6282156.1"/>
    </source>
</evidence>
<keyword evidence="7" id="KW-0378">Hydrolase</keyword>
<comment type="subunit">
    <text evidence="4">Homodimer.</text>
</comment>
<evidence type="ECO:0000313" key="10">
    <source>
        <dbReference type="Proteomes" id="UP001203880"/>
    </source>
</evidence>
<dbReference type="InterPro" id="IPR003607">
    <property type="entry name" value="HD/PDEase_dom"/>
</dbReference>
<proteinExistence type="predicted"/>
<comment type="cofactor">
    <cofactor evidence="2">
        <name>Mn(2+)</name>
        <dbReference type="ChEBI" id="CHEBI:29035"/>
    </cofactor>
</comment>
<evidence type="ECO:0000259" key="8">
    <source>
        <dbReference type="SMART" id="SM00471"/>
    </source>
</evidence>
<comment type="cofactor">
    <cofactor evidence="3">
        <name>Co(2+)</name>
        <dbReference type="ChEBI" id="CHEBI:48828"/>
    </cofactor>
</comment>
<name>A0ABT0PX50_9RHOB</name>
<dbReference type="Proteomes" id="UP001203880">
    <property type="component" value="Unassembled WGS sequence"/>
</dbReference>